<dbReference type="PANTHER" id="PTHR37451:SF4">
    <property type="entry name" value="MARVEL DOMAIN-CONTAINING PROTEIN"/>
    <property type="match status" value="1"/>
</dbReference>
<feature type="non-terminal residue" evidence="3">
    <location>
        <position position="1"/>
    </location>
</feature>
<keyword evidence="2" id="KW-1133">Transmembrane helix</keyword>
<keyword evidence="4" id="KW-1185">Reference proteome</keyword>
<evidence type="ECO:0000313" key="3">
    <source>
        <dbReference type="EMBL" id="KAK2590124.1"/>
    </source>
</evidence>
<dbReference type="EMBL" id="JASWJB010000482">
    <property type="protein sequence ID" value="KAK2590124.1"/>
    <property type="molecule type" value="Genomic_DNA"/>
</dbReference>
<evidence type="ECO:0008006" key="5">
    <source>
        <dbReference type="Google" id="ProtNLM"/>
    </source>
</evidence>
<dbReference type="AlphaFoldDB" id="A0AAJ0CBN1"/>
<protein>
    <recommendedName>
        <fullName evidence="5">MARVEL domain-containing protein</fullName>
    </recommendedName>
</protein>
<dbReference type="PANTHER" id="PTHR37451">
    <property type="entry name" value="MARVEL DOMAIN"/>
    <property type="match status" value="1"/>
</dbReference>
<dbReference type="Proteomes" id="UP001251528">
    <property type="component" value="Unassembled WGS sequence"/>
</dbReference>
<reference evidence="3" key="1">
    <citation type="submission" date="2023-06" db="EMBL/GenBank/DDBJ databases">
        <title>Conoideocrella luteorostrata (Hypocreales: Clavicipitaceae), a potential biocontrol fungus for elongate hemlock scale in United States Christmas tree production areas.</title>
        <authorList>
            <person name="Barrett H."/>
            <person name="Lovett B."/>
            <person name="Macias A.M."/>
            <person name="Stajich J.E."/>
            <person name="Kasson M.T."/>
        </authorList>
    </citation>
    <scope>NUCLEOTIDE SEQUENCE</scope>
    <source>
        <strain evidence="3">ARSEF 14590</strain>
    </source>
</reference>
<gene>
    <name evidence="3" type="ORF">QQS21_012192</name>
</gene>
<feature type="compositionally biased region" description="Low complexity" evidence="1">
    <location>
        <begin position="211"/>
        <end position="239"/>
    </location>
</feature>
<feature type="transmembrane region" description="Helical" evidence="2">
    <location>
        <begin position="114"/>
        <end position="138"/>
    </location>
</feature>
<proteinExistence type="predicted"/>
<evidence type="ECO:0000256" key="2">
    <source>
        <dbReference type="SAM" id="Phobius"/>
    </source>
</evidence>
<accession>A0AAJ0CBN1</accession>
<comment type="caution">
    <text evidence="3">The sequence shown here is derived from an EMBL/GenBank/DDBJ whole genome shotgun (WGS) entry which is preliminary data.</text>
</comment>
<evidence type="ECO:0000313" key="4">
    <source>
        <dbReference type="Proteomes" id="UP001251528"/>
    </source>
</evidence>
<name>A0AAJ0CBN1_9HYPO</name>
<keyword evidence="2" id="KW-0472">Membrane</keyword>
<feature type="transmembrane region" description="Helical" evidence="2">
    <location>
        <begin position="32"/>
        <end position="54"/>
    </location>
</feature>
<feature type="compositionally biased region" description="Polar residues" evidence="1">
    <location>
        <begin position="240"/>
        <end position="250"/>
    </location>
</feature>
<organism evidence="3 4">
    <name type="scientific">Conoideocrella luteorostrata</name>
    <dbReference type="NCBI Taxonomy" id="1105319"/>
    <lineage>
        <taxon>Eukaryota</taxon>
        <taxon>Fungi</taxon>
        <taxon>Dikarya</taxon>
        <taxon>Ascomycota</taxon>
        <taxon>Pezizomycotina</taxon>
        <taxon>Sordariomycetes</taxon>
        <taxon>Hypocreomycetidae</taxon>
        <taxon>Hypocreales</taxon>
        <taxon>Clavicipitaceae</taxon>
        <taxon>Conoideocrella</taxon>
    </lineage>
</organism>
<feature type="region of interest" description="Disordered" evidence="1">
    <location>
        <begin position="207"/>
        <end position="276"/>
    </location>
</feature>
<feature type="compositionally biased region" description="Low complexity" evidence="1">
    <location>
        <begin position="267"/>
        <end position="276"/>
    </location>
</feature>
<evidence type="ECO:0000256" key="1">
    <source>
        <dbReference type="SAM" id="MobiDB-lite"/>
    </source>
</evidence>
<sequence length="276" mass="30498">ALITIIISIWLICAHTCAPRAYNYWANLFFDLYLYIFWLTTFSLAAVWAGLIFAAGHIGGSSSSGSYKYAFCEDYFDHYTDVSYYNKYCLGSSGSSSSSSRSNIRYLHNVNAKVFGGVVAAIAGLGAIEFLLFFISWVTDAVVIYRHRRDGGHNRPGRRAAAAGSVAAPYQVPVQMQPQVKTDTGYHAVPQQGIPFAQQDTAYNPHQMYSAPQGYAPQGYPQQQQSLYPQAQQQPIAPQHTGNSYVQTHTPPAGGYPAPQYPPQPAAMPYQQQHNY</sequence>
<keyword evidence="2" id="KW-0812">Transmembrane</keyword>